<sequence>MLSMKGVFLLILLAVICPHPAIGKNPICSRANMEEILNKCYIFIKRPHFPLYVVSQNSPCCEAVRKVLGRDMRLILILLKRESEDRQNGYSEVKILRLRDLCVPPPPSRRRHAPPPHRQVMV</sequence>
<dbReference type="AlphaFoldDB" id="A0A0E0MED2"/>
<dbReference type="Gramene" id="OPUNC11G08230.1">
    <property type="protein sequence ID" value="OPUNC11G08230.1"/>
    <property type="gene ID" value="OPUNC11G08230"/>
</dbReference>
<feature type="chain" id="PRO_5002367663" description="Bifunctional inhibitor/plant lipid transfer protein/seed storage helical domain-containing protein" evidence="1">
    <location>
        <begin position="24"/>
        <end position="122"/>
    </location>
</feature>
<protein>
    <recommendedName>
        <fullName evidence="4">Bifunctional inhibitor/plant lipid transfer protein/seed storage helical domain-containing protein</fullName>
    </recommendedName>
</protein>
<dbReference type="eggNOG" id="ENOG502R4JB">
    <property type="taxonomic scope" value="Eukaryota"/>
</dbReference>
<reference evidence="2" key="2">
    <citation type="submission" date="2018-05" db="EMBL/GenBank/DDBJ databases">
        <title>OpunRS2 (Oryza punctata Reference Sequence Version 2).</title>
        <authorList>
            <person name="Zhang J."/>
            <person name="Kudrna D."/>
            <person name="Lee S."/>
            <person name="Talag J."/>
            <person name="Welchert J."/>
            <person name="Wing R.A."/>
        </authorList>
    </citation>
    <scope>NUCLEOTIDE SEQUENCE [LARGE SCALE GENOMIC DNA]</scope>
</reference>
<evidence type="ECO:0000313" key="3">
    <source>
        <dbReference type="Proteomes" id="UP000026962"/>
    </source>
</evidence>
<evidence type="ECO:0008006" key="4">
    <source>
        <dbReference type="Google" id="ProtNLM"/>
    </source>
</evidence>
<reference evidence="2" key="1">
    <citation type="submission" date="2015-04" db="UniProtKB">
        <authorList>
            <consortium name="EnsemblPlants"/>
        </authorList>
    </citation>
    <scope>IDENTIFICATION</scope>
</reference>
<dbReference type="HOGENOM" id="CLU_163615_1_0_1"/>
<dbReference type="EnsemblPlants" id="OPUNC11G08230.1">
    <property type="protein sequence ID" value="OPUNC11G08230.1"/>
    <property type="gene ID" value="OPUNC11G08230"/>
</dbReference>
<evidence type="ECO:0000313" key="2">
    <source>
        <dbReference type="EnsemblPlants" id="OPUNC11G08230.1"/>
    </source>
</evidence>
<keyword evidence="1" id="KW-0732">Signal</keyword>
<dbReference type="Proteomes" id="UP000026962">
    <property type="component" value="Chromosome 11"/>
</dbReference>
<dbReference type="OMA" id="PICSRAN"/>
<accession>A0A0E0MED2</accession>
<evidence type="ECO:0000256" key="1">
    <source>
        <dbReference type="SAM" id="SignalP"/>
    </source>
</evidence>
<keyword evidence="3" id="KW-1185">Reference proteome</keyword>
<name>A0A0E0MED2_ORYPU</name>
<organism evidence="2">
    <name type="scientific">Oryza punctata</name>
    <name type="common">Red rice</name>
    <dbReference type="NCBI Taxonomy" id="4537"/>
    <lineage>
        <taxon>Eukaryota</taxon>
        <taxon>Viridiplantae</taxon>
        <taxon>Streptophyta</taxon>
        <taxon>Embryophyta</taxon>
        <taxon>Tracheophyta</taxon>
        <taxon>Spermatophyta</taxon>
        <taxon>Magnoliopsida</taxon>
        <taxon>Liliopsida</taxon>
        <taxon>Poales</taxon>
        <taxon>Poaceae</taxon>
        <taxon>BOP clade</taxon>
        <taxon>Oryzoideae</taxon>
        <taxon>Oryzeae</taxon>
        <taxon>Oryzinae</taxon>
        <taxon>Oryza</taxon>
    </lineage>
</organism>
<proteinExistence type="predicted"/>
<feature type="signal peptide" evidence="1">
    <location>
        <begin position="1"/>
        <end position="23"/>
    </location>
</feature>